<sequence>MSDHLPQDVLIDIFARLPTDTLVRLTSVCKSWYSVIASPKFVSHHLNRNADDRLLLVRHRTDKPKTDHYSLALDGIDSLRLLKALDLPFDSVGYSIVGSVNGVICLSDDLEYGCMDDMFLWNPSIKKFLALPKYNVTVHSHGSFSHCLGFGFDPVTNDFKVVRVVHPGCDRIPPLVELYTHKTGRWRYISERALPMMVTERCQQAYVNGAANWMAFHRGPFRNTILSFNMSEEVFSKTLVPESITNDGCGMILVVFKESLCLIQQCVYGAEPHCVVWIMKEYGVPTSWSRLFRIELSGGLRRPLGLRENGEVIFATRDGNLVSCDHRSRCITYLGVRGTLCDAFYADAYTESLELLKKLESPENLVVKKSNSTEEEGKLKEAERLGMLNMLESPENPVVGGQKKKKNKNNKEEQEKEGARRISYGGTERELDNGVSGLVEGAEDYALKPRAWFAR</sequence>
<dbReference type="EMBL" id="CM046393">
    <property type="protein sequence ID" value="KAI8551397.1"/>
    <property type="molecule type" value="Genomic_DNA"/>
</dbReference>
<evidence type="ECO:0000313" key="1">
    <source>
        <dbReference type="EMBL" id="KAI8551397.1"/>
    </source>
</evidence>
<protein>
    <submittedName>
        <fullName evidence="1">Uncharacterized protein</fullName>
    </submittedName>
</protein>
<comment type="caution">
    <text evidence="1">The sequence shown here is derived from an EMBL/GenBank/DDBJ whole genome shotgun (WGS) entry which is preliminary data.</text>
</comment>
<reference evidence="1" key="1">
    <citation type="submission" date="2022-02" db="EMBL/GenBank/DDBJ databases">
        <title>Plant Genome Project.</title>
        <authorList>
            <person name="Zhang R.-G."/>
        </authorList>
    </citation>
    <scope>NUCLEOTIDE SEQUENCE</scope>
    <source>
        <strain evidence="1">AT1</strain>
    </source>
</reference>
<gene>
    <name evidence="1" type="ORF">RHMOL_Rhmol06G0182900</name>
</gene>
<accession>A0ACC0NFL0</accession>
<name>A0ACC0NFL0_RHOML</name>
<dbReference type="Proteomes" id="UP001062846">
    <property type="component" value="Chromosome 6"/>
</dbReference>
<keyword evidence="2" id="KW-1185">Reference proteome</keyword>
<evidence type="ECO:0000313" key="2">
    <source>
        <dbReference type="Proteomes" id="UP001062846"/>
    </source>
</evidence>
<proteinExistence type="predicted"/>
<organism evidence="1 2">
    <name type="scientific">Rhododendron molle</name>
    <name type="common">Chinese azalea</name>
    <name type="synonym">Azalea mollis</name>
    <dbReference type="NCBI Taxonomy" id="49168"/>
    <lineage>
        <taxon>Eukaryota</taxon>
        <taxon>Viridiplantae</taxon>
        <taxon>Streptophyta</taxon>
        <taxon>Embryophyta</taxon>
        <taxon>Tracheophyta</taxon>
        <taxon>Spermatophyta</taxon>
        <taxon>Magnoliopsida</taxon>
        <taxon>eudicotyledons</taxon>
        <taxon>Gunneridae</taxon>
        <taxon>Pentapetalae</taxon>
        <taxon>asterids</taxon>
        <taxon>Ericales</taxon>
        <taxon>Ericaceae</taxon>
        <taxon>Ericoideae</taxon>
        <taxon>Rhodoreae</taxon>
        <taxon>Rhododendron</taxon>
    </lineage>
</organism>